<keyword evidence="6" id="KW-0238">DNA-binding</keyword>
<gene>
    <name evidence="13" type="ORF">OIU74_023312</name>
</gene>
<keyword evidence="3" id="KW-0597">Phosphoprotein</keyword>
<dbReference type="GO" id="GO:0003700">
    <property type="term" value="F:DNA-binding transcription factor activity"/>
    <property type="evidence" value="ECO:0007669"/>
    <property type="project" value="InterPro"/>
</dbReference>
<evidence type="ECO:0000256" key="2">
    <source>
        <dbReference type="ARBA" id="ARBA00011233"/>
    </source>
</evidence>
<dbReference type="FunFam" id="1.10.10.10:FF:000037">
    <property type="entry name" value="Heat stress transcription factor B-4"/>
    <property type="match status" value="1"/>
</dbReference>
<evidence type="ECO:0000256" key="10">
    <source>
        <dbReference type="SAM" id="Coils"/>
    </source>
</evidence>
<name>A0A9Q0WBU8_9ROSI</name>
<dbReference type="Pfam" id="PF00447">
    <property type="entry name" value="HSF_DNA-bind"/>
    <property type="match status" value="1"/>
</dbReference>
<dbReference type="Proteomes" id="UP001151752">
    <property type="component" value="Chromosome 12"/>
</dbReference>
<dbReference type="InterPro" id="IPR000232">
    <property type="entry name" value="HSF_DNA-bd"/>
</dbReference>
<keyword evidence="5" id="KW-0346">Stress response</keyword>
<feature type="domain" description="HSF-type DNA-binding" evidence="12">
    <location>
        <begin position="43"/>
        <end position="67"/>
    </location>
</feature>
<evidence type="ECO:0000256" key="11">
    <source>
        <dbReference type="SAM" id="MobiDB-lite"/>
    </source>
</evidence>
<dbReference type="InterPro" id="IPR036390">
    <property type="entry name" value="WH_DNA-bd_sf"/>
</dbReference>
<comment type="subunit">
    <text evidence="2">Homotrimer.</text>
</comment>
<keyword evidence="4" id="KW-0805">Transcription regulation</keyword>
<dbReference type="AlphaFoldDB" id="A0A9Q0WBU8"/>
<accession>A0A9Q0WBU8</accession>
<evidence type="ECO:0000256" key="7">
    <source>
        <dbReference type="ARBA" id="ARBA00023163"/>
    </source>
</evidence>
<proteinExistence type="inferred from homology"/>
<comment type="caution">
    <text evidence="13">The sequence shown here is derived from an EMBL/GenBank/DDBJ whole genome shotgun (WGS) entry which is preliminary data.</text>
</comment>
<feature type="coiled-coil region" evidence="10">
    <location>
        <begin position="135"/>
        <end position="162"/>
    </location>
</feature>
<comment type="subcellular location">
    <subcellularLocation>
        <location evidence="1">Nucleus</location>
    </subcellularLocation>
</comment>
<keyword evidence="10" id="KW-0175">Coiled coil</keyword>
<keyword evidence="7" id="KW-0804">Transcription</keyword>
<protein>
    <submittedName>
        <fullName evidence="13">HEAT STRESS TRANSCRIPTION FACTOR B-2A</fullName>
    </submittedName>
</protein>
<evidence type="ECO:0000256" key="8">
    <source>
        <dbReference type="ARBA" id="ARBA00023242"/>
    </source>
</evidence>
<evidence type="ECO:0000313" key="13">
    <source>
        <dbReference type="EMBL" id="KAJ6764401.1"/>
    </source>
</evidence>
<keyword evidence="8" id="KW-0539">Nucleus</keyword>
<evidence type="ECO:0000256" key="1">
    <source>
        <dbReference type="ARBA" id="ARBA00004123"/>
    </source>
</evidence>
<dbReference type="GO" id="GO:0005634">
    <property type="term" value="C:nucleus"/>
    <property type="evidence" value="ECO:0007669"/>
    <property type="project" value="UniProtKB-SubCell"/>
</dbReference>
<reference evidence="13" key="2">
    <citation type="journal article" date="2023" name="Int. J. Mol. Sci.">
        <title>De Novo Assembly and Annotation of 11 Diverse Shrub Willow (Salix) Genomes Reveals Novel Gene Organization in Sex-Linked Regions.</title>
        <authorList>
            <person name="Hyden B."/>
            <person name="Feng K."/>
            <person name="Yates T.B."/>
            <person name="Jawdy S."/>
            <person name="Cereghino C."/>
            <person name="Smart L.B."/>
            <person name="Muchero W."/>
        </authorList>
    </citation>
    <scope>NUCLEOTIDE SEQUENCE</scope>
    <source>
        <tissue evidence="13">Shoot tip</tissue>
    </source>
</reference>
<comment type="similarity">
    <text evidence="9">Belongs to the HSF family.</text>
</comment>
<dbReference type="SUPFAM" id="SSF46785">
    <property type="entry name" value="Winged helix' DNA-binding domain"/>
    <property type="match status" value="1"/>
</dbReference>
<dbReference type="InterPro" id="IPR036388">
    <property type="entry name" value="WH-like_DNA-bd_sf"/>
</dbReference>
<dbReference type="PANTHER" id="PTHR10015">
    <property type="entry name" value="HEAT SHOCK TRANSCRIPTION FACTOR"/>
    <property type="match status" value="1"/>
</dbReference>
<evidence type="ECO:0000313" key="14">
    <source>
        <dbReference type="Proteomes" id="UP001151752"/>
    </source>
</evidence>
<dbReference type="EMBL" id="JAPFFM010000004">
    <property type="protein sequence ID" value="KAJ6764401.1"/>
    <property type="molecule type" value="Genomic_DNA"/>
</dbReference>
<dbReference type="PANTHER" id="PTHR10015:SF333">
    <property type="entry name" value="HEAT STRESS TRANSCRIPTION FACTOR B-2A"/>
    <property type="match status" value="1"/>
</dbReference>
<dbReference type="GO" id="GO:0006357">
    <property type="term" value="P:regulation of transcription by RNA polymerase II"/>
    <property type="evidence" value="ECO:0007669"/>
    <property type="project" value="TreeGrafter"/>
</dbReference>
<dbReference type="SMART" id="SM00415">
    <property type="entry name" value="HSF"/>
    <property type="match status" value="1"/>
</dbReference>
<evidence type="ECO:0000256" key="3">
    <source>
        <dbReference type="ARBA" id="ARBA00022553"/>
    </source>
</evidence>
<evidence type="ECO:0000259" key="12">
    <source>
        <dbReference type="PROSITE" id="PS00434"/>
    </source>
</evidence>
<dbReference type="PRINTS" id="PR00056">
    <property type="entry name" value="HSFDOMAIN"/>
</dbReference>
<feature type="region of interest" description="Disordered" evidence="11">
    <location>
        <begin position="1"/>
        <end position="23"/>
    </location>
</feature>
<organism evidence="13 14">
    <name type="scientific">Salix koriyanagi</name>
    <dbReference type="NCBI Taxonomy" id="2511006"/>
    <lineage>
        <taxon>Eukaryota</taxon>
        <taxon>Viridiplantae</taxon>
        <taxon>Streptophyta</taxon>
        <taxon>Embryophyta</taxon>
        <taxon>Tracheophyta</taxon>
        <taxon>Spermatophyta</taxon>
        <taxon>Magnoliopsida</taxon>
        <taxon>eudicotyledons</taxon>
        <taxon>Gunneridae</taxon>
        <taxon>Pentapetalae</taxon>
        <taxon>rosids</taxon>
        <taxon>fabids</taxon>
        <taxon>Malpighiales</taxon>
        <taxon>Salicaceae</taxon>
        <taxon>Saliceae</taxon>
        <taxon>Salix</taxon>
    </lineage>
</organism>
<keyword evidence="14" id="KW-1185">Reference proteome</keyword>
<evidence type="ECO:0000256" key="5">
    <source>
        <dbReference type="ARBA" id="ARBA00023016"/>
    </source>
</evidence>
<evidence type="ECO:0000256" key="6">
    <source>
        <dbReference type="ARBA" id="ARBA00023125"/>
    </source>
</evidence>
<dbReference type="GO" id="GO:0000978">
    <property type="term" value="F:RNA polymerase II cis-regulatory region sequence-specific DNA binding"/>
    <property type="evidence" value="ECO:0007669"/>
    <property type="project" value="TreeGrafter"/>
</dbReference>
<evidence type="ECO:0000256" key="9">
    <source>
        <dbReference type="RuleBase" id="RU004020"/>
    </source>
</evidence>
<evidence type="ECO:0000256" key="4">
    <source>
        <dbReference type="ARBA" id="ARBA00023015"/>
    </source>
</evidence>
<sequence length="274" mass="31071">MAPPPLVEQKQSGHSNNRRRRNIKNNGSSFIVWDPTVFARDLLPKYFKHNNFSSFVRQLNTYGFRKVIPDRWEFSNENFRRGEKNLLTNIQRRKITTVMTAPVAVVPAMMKVIKTSSNSSSDEQVISRSSSPGLSVDLMDENERLRKENVQLRGELTEMKSLCSNIFSLVSNYANLREGKDVKKMLDLLPMKEEEHEGARIFGVEVGVKRGREGSGDMEEEGEDGMQLQLRQPGCGGGLKIETNGCQDGNSDGDGDQDAPWLEQCHRLNQEMFD</sequence>
<dbReference type="PROSITE" id="PS00434">
    <property type="entry name" value="HSF_DOMAIN"/>
    <property type="match status" value="1"/>
</dbReference>
<reference evidence="13" key="1">
    <citation type="submission" date="2022-11" db="EMBL/GenBank/DDBJ databases">
        <authorList>
            <person name="Hyden B.L."/>
            <person name="Feng K."/>
            <person name="Yates T."/>
            <person name="Jawdy S."/>
            <person name="Smart L.B."/>
            <person name="Muchero W."/>
        </authorList>
    </citation>
    <scope>NUCLEOTIDE SEQUENCE</scope>
    <source>
        <tissue evidence="13">Shoot tip</tissue>
    </source>
</reference>
<dbReference type="Gene3D" id="1.10.10.10">
    <property type="entry name" value="Winged helix-like DNA-binding domain superfamily/Winged helix DNA-binding domain"/>
    <property type="match status" value="1"/>
</dbReference>